<feature type="transmembrane region" description="Helical" evidence="8">
    <location>
        <begin position="260"/>
        <end position="280"/>
    </location>
</feature>
<feature type="transmembrane region" description="Helical" evidence="8">
    <location>
        <begin position="398"/>
        <end position="417"/>
    </location>
</feature>
<dbReference type="SUPFAM" id="SSF103481">
    <property type="entry name" value="Multidrug resistance efflux transporter EmrE"/>
    <property type="match status" value="2"/>
</dbReference>
<feature type="transmembrane region" description="Helical" evidence="8">
    <location>
        <begin position="286"/>
        <end position="310"/>
    </location>
</feature>
<protein>
    <recommendedName>
        <fullName evidence="3">diaminopimelate epimerase</fullName>
        <ecNumber evidence="3">5.1.1.7</ecNumber>
    </recommendedName>
</protein>
<evidence type="ECO:0000313" key="11">
    <source>
        <dbReference type="Proteomes" id="UP001195483"/>
    </source>
</evidence>
<keyword evidence="8" id="KW-0812">Transmembrane</keyword>
<evidence type="ECO:0000259" key="9">
    <source>
        <dbReference type="Pfam" id="PF00892"/>
    </source>
</evidence>
<dbReference type="EC" id="5.1.1.7" evidence="3"/>
<comment type="caution">
    <text evidence="10">The sequence shown here is derived from an EMBL/GenBank/DDBJ whole genome shotgun (WGS) entry which is preliminary data.</text>
</comment>
<dbReference type="Pfam" id="PF01678">
    <property type="entry name" value="DAP_epimerase"/>
    <property type="match status" value="2"/>
</dbReference>
<dbReference type="PANTHER" id="PTHR31689:SF0">
    <property type="entry name" value="DIAMINOPIMELATE EPIMERASE"/>
    <property type="match status" value="1"/>
</dbReference>
<dbReference type="Pfam" id="PF00892">
    <property type="entry name" value="EamA"/>
    <property type="match status" value="2"/>
</dbReference>
<keyword evidence="4" id="KW-0028">Amino-acid biosynthesis</keyword>
<organism evidence="10 11">
    <name type="scientific">Potamilus streckersoni</name>
    <dbReference type="NCBI Taxonomy" id="2493646"/>
    <lineage>
        <taxon>Eukaryota</taxon>
        <taxon>Metazoa</taxon>
        <taxon>Spiralia</taxon>
        <taxon>Lophotrochozoa</taxon>
        <taxon>Mollusca</taxon>
        <taxon>Bivalvia</taxon>
        <taxon>Autobranchia</taxon>
        <taxon>Heteroconchia</taxon>
        <taxon>Palaeoheterodonta</taxon>
        <taxon>Unionida</taxon>
        <taxon>Unionoidea</taxon>
        <taxon>Unionidae</taxon>
        <taxon>Ambleminae</taxon>
        <taxon>Lampsilini</taxon>
        <taxon>Potamilus</taxon>
    </lineage>
</organism>
<dbReference type="HAMAP" id="MF_00197">
    <property type="entry name" value="DAP_epimerase"/>
    <property type="match status" value="1"/>
</dbReference>
<dbReference type="Gene3D" id="3.10.310.10">
    <property type="entry name" value="Diaminopimelate Epimerase, Chain A, domain 1"/>
    <property type="match status" value="2"/>
</dbReference>
<dbReference type="GO" id="GO:0005829">
    <property type="term" value="C:cytosol"/>
    <property type="evidence" value="ECO:0007669"/>
    <property type="project" value="TreeGrafter"/>
</dbReference>
<proteinExistence type="inferred from homology"/>
<evidence type="ECO:0000256" key="7">
    <source>
        <dbReference type="ARBA" id="ARBA00051712"/>
    </source>
</evidence>
<dbReference type="InterPro" id="IPR001653">
    <property type="entry name" value="DAP_epimerase_DapF"/>
</dbReference>
<dbReference type="AlphaFoldDB" id="A0AAE0T656"/>
<name>A0AAE0T656_9BIVA</name>
<accession>A0AAE0T656</accession>
<gene>
    <name evidence="10" type="ORF">CHS0354_002011</name>
</gene>
<feature type="domain" description="EamA" evidence="9">
    <location>
        <begin position="400"/>
        <end position="523"/>
    </location>
</feature>
<dbReference type="EMBL" id="JAEAOA010000186">
    <property type="protein sequence ID" value="KAK3604203.1"/>
    <property type="molecule type" value="Genomic_DNA"/>
</dbReference>
<keyword evidence="8" id="KW-1133">Transmembrane helix</keyword>
<comment type="catalytic activity">
    <reaction evidence="7">
        <text>(2S,6S)-2,6-diaminopimelate = meso-2,6-diaminopimelate</text>
        <dbReference type="Rhea" id="RHEA:15393"/>
        <dbReference type="ChEBI" id="CHEBI:57609"/>
        <dbReference type="ChEBI" id="CHEBI:57791"/>
        <dbReference type="EC" id="5.1.1.7"/>
    </reaction>
</comment>
<reference evidence="10" key="2">
    <citation type="journal article" date="2021" name="Genome Biol. Evol.">
        <title>Developing a high-quality reference genome for a parasitic bivalve with doubly uniparental inheritance (Bivalvia: Unionida).</title>
        <authorList>
            <person name="Smith C.H."/>
        </authorList>
    </citation>
    <scope>NUCLEOTIDE SEQUENCE</scope>
    <source>
        <strain evidence="10">CHS0354</strain>
        <tissue evidence="10">Mantle</tissue>
    </source>
</reference>
<evidence type="ECO:0000256" key="4">
    <source>
        <dbReference type="ARBA" id="ARBA00022605"/>
    </source>
</evidence>
<feature type="domain" description="EamA" evidence="9">
    <location>
        <begin position="260"/>
        <end position="389"/>
    </location>
</feature>
<feature type="transmembrane region" description="Helical" evidence="8">
    <location>
        <begin position="346"/>
        <end position="367"/>
    </location>
</feature>
<evidence type="ECO:0000256" key="3">
    <source>
        <dbReference type="ARBA" id="ARBA00013080"/>
    </source>
</evidence>
<dbReference type="NCBIfam" id="TIGR00652">
    <property type="entry name" value="DapF"/>
    <property type="match status" value="1"/>
</dbReference>
<reference evidence="10" key="3">
    <citation type="submission" date="2023-05" db="EMBL/GenBank/DDBJ databases">
        <authorList>
            <person name="Smith C.H."/>
        </authorList>
    </citation>
    <scope>NUCLEOTIDE SEQUENCE</scope>
    <source>
        <strain evidence="10">CHS0354</strain>
        <tissue evidence="10">Mantle</tissue>
    </source>
</reference>
<evidence type="ECO:0000256" key="2">
    <source>
        <dbReference type="ARBA" id="ARBA00010219"/>
    </source>
</evidence>
<keyword evidence="6" id="KW-0413">Isomerase</keyword>
<dbReference type="PANTHER" id="PTHR31689">
    <property type="entry name" value="DIAMINOPIMELATE EPIMERASE, CHLOROPLASTIC"/>
    <property type="match status" value="1"/>
</dbReference>
<evidence type="ECO:0000256" key="5">
    <source>
        <dbReference type="ARBA" id="ARBA00023154"/>
    </source>
</evidence>
<comment type="pathway">
    <text evidence="1">Amino-acid biosynthesis; L-lysine biosynthesis via DAP pathway; DL-2,6-diaminopimelate from LL-2,6-diaminopimelate: step 1/1.</text>
</comment>
<dbReference type="SUPFAM" id="SSF54506">
    <property type="entry name" value="Diaminopimelate epimerase-like"/>
    <property type="match status" value="2"/>
</dbReference>
<dbReference type="InterPro" id="IPR000620">
    <property type="entry name" value="EamA_dom"/>
</dbReference>
<dbReference type="Proteomes" id="UP001195483">
    <property type="component" value="Unassembled WGS sequence"/>
</dbReference>
<dbReference type="InterPro" id="IPR018510">
    <property type="entry name" value="DAP_epimerase_AS"/>
</dbReference>
<evidence type="ECO:0000256" key="8">
    <source>
        <dbReference type="SAM" id="Phobius"/>
    </source>
</evidence>
<dbReference type="PROSITE" id="PS01326">
    <property type="entry name" value="DAP_EPIMERASE"/>
    <property type="match status" value="1"/>
</dbReference>
<dbReference type="GO" id="GO:0016020">
    <property type="term" value="C:membrane"/>
    <property type="evidence" value="ECO:0007669"/>
    <property type="project" value="InterPro"/>
</dbReference>
<evidence type="ECO:0000313" key="10">
    <source>
        <dbReference type="EMBL" id="KAK3604203.1"/>
    </source>
</evidence>
<reference evidence="10" key="1">
    <citation type="journal article" date="2021" name="Genome Biol. Evol.">
        <title>A High-Quality Reference Genome for a Parasitic Bivalve with Doubly Uniparental Inheritance (Bivalvia: Unionida).</title>
        <authorList>
            <person name="Smith C.H."/>
        </authorList>
    </citation>
    <scope>NUCLEOTIDE SEQUENCE</scope>
    <source>
        <strain evidence="10">CHS0354</strain>
    </source>
</reference>
<feature type="transmembrane region" description="Helical" evidence="8">
    <location>
        <begin position="322"/>
        <end position="340"/>
    </location>
</feature>
<keyword evidence="8" id="KW-0472">Membrane</keyword>
<keyword evidence="5" id="KW-0457">Lysine biosynthesis</keyword>
<dbReference type="InterPro" id="IPR037185">
    <property type="entry name" value="EmrE-like"/>
</dbReference>
<feature type="transmembrane region" description="Helical" evidence="8">
    <location>
        <begin position="374"/>
        <end position="392"/>
    </location>
</feature>
<feature type="transmembrane region" description="Helical" evidence="8">
    <location>
        <begin position="457"/>
        <end position="479"/>
    </location>
</feature>
<feature type="transmembrane region" description="Helical" evidence="8">
    <location>
        <begin position="429"/>
        <end position="451"/>
    </location>
</feature>
<evidence type="ECO:0000256" key="1">
    <source>
        <dbReference type="ARBA" id="ARBA00005196"/>
    </source>
</evidence>
<keyword evidence="11" id="KW-1185">Reference proteome</keyword>
<evidence type="ECO:0000256" key="6">
    <source>
        <dbReference type="ARBA" id="ARBA00023235"/>
    </source>
</evidence>
<dbReference type="GO" id="GO:0009089">
    <property type="term" value="P:lysine biosynthetic process via diaminopimelate"/>
    <property type="evidence" value="ECO:0007669"/>
    <property type="project" value="InterPro"/>
</dbReference>
<sequence length="538" mass="59810">MKTEFIKMHGIGNDYIYIDAFKYNVQDADKLAVKLCERRFGIGSDGLVLIAPSDKADARMIMYNADGSESENCGNALRCIAKYIYENGIAPRSPLRIETLSGIYTAVINKNSAGQLETVTLEIGEPSLKGADISDAFQPHPYINHEFDFGFIKLRGTLVSVGNPHLVIYTENAETIDIENWGPKIESHPLFSRRVNIEFVQIISRREVIQRTWERGSGETWACGTGAAAVCTAGIMTDVRLNMTKSFPAAVTPAIDYKSVFAGVLGYAVFTLMDTLVKIVSSRNSLFFTLFLLNLFAFVYYCMFFSVTGWKRALTRNIKFHQLRGVVNIGLAITVMYSFSQLPLGYVYAVMFSVPFITSLLGAGFLGDKVTVRTWIAMLTALIGILVALRPWETPLTLTHLITVIGAFMGALSAFMLKAIKQVEHPISIAFYGSIFMAVFFGILTPFFWQPMVLNDILIMLLAGLLMATAAGLVTHGFVKLKFSTMGTIQYSQFIWGMIFSYIFFAEIPSVYFYIGALLIVTAGMLNAGSRIMRIKWL</sequence>
<comment type="similarity">
    <text evidence="2">Belongs to the diaminopimelate epimerase family.</text>
</comment>
<dbReference type="GO" id="GO:0008837">
    <property type="term" value="F:diaminopimelate epimerase activity"/>
    <property type="evidence" value="ECO:0007669"/>
    <property type="project" value="UniProtKB-EC"/>
</dbReference>